<accession>A0A9Q0LJ90</accession>
<dbReference type="InterPro" id="IPR001715">
    <property type="entry name" value="CH_dom"/>
</dbReference>
<gene>
    <name evidence="2" type="ORF">M0811_08518</name>
</gene>
<comment type="caution">
    <text evidence="2">The sequence shown here is derived from an EMBL/GenBank/DDBJ whole genome shotgun (WGS) entry which is preliminary data.</text>
</comment>
<protein>
    <submittedName>
        <fullName evidence="2">Muscle-specific protein</fullName>
    </submittedName>
</protein>
<evidence type="ECO:0000259" key="1">
    <source>
        <dbReference type="Pfam" id="PF00307"/>
    </source>
</evidence>
<dbReference type="InterPro" id="IPR036872">
    <property type="entry name" value="CH_dom_sf"/>
</dbReference>
<evidence type="ECO:0000313" key="2">
    <source>
        <dbReference type="EMBL" id="KAJ5073681.1"/>
    </source>
</evidence>
<dbReference type="Pfam" id="PF00307">
    <property type="entry name" value="CH"/>
    <property type="match status" value="1"/>
</dbReference>
<evidence type="ECO:0000313" key="3">
    <source>
        <dbReference type="Proteomes" id="UP001149090"/>
    </source>
</evidence>
<organism evidence="2 3">
    <name type="scientific">Anaeramoeba ignava</name>
    <name type="common">Anaerobic marine amoeba</name>
    <dbReference type="NCBI Taxonomy" id="1746090"/>
    <lineage>
        <taxon>Eukaryota</taxon>
        <taxon>Metamonada</taxon>
        <taxon>Anaeramoebidae</taxon>
        <taxon>Anaeramoeba</taxon>
    </lineage>
</organism>
<reference evidence="2" key="1">
    <citation type="submission" date="2022-10" db="EMBL/GenBank/DDBJ databases">
        <title>Novel sulphate-reducing endosymbionts in the free-living metamonad Anaeramoeba.</title>
        <authorList>
            <person name="Jerlstrom-Hultqvist J."/>
            <person name="Cepicka I."/>
            <person name="Gallot-Lavallee L."/>
            <person name="Salas-Leiva D."/>
            <person name="Curtis B.A."/>
            <person name="Zahonova K."/>
            <person name="Pipaliya S."/>
            <person name="Dacks J."/>
            <person name="Roger A.J."/>
        </authorList>
    </citation>
    <scope>NUCLEOTIDE SEQUENCE</scope>
    <source>
        <strain evidence="2">BMAN</strain>
    </source>
</reference>
<proteinExistence type="predicted"/>
<name>A0A9Q0LJ90_ANAIG</name>
<feature type="domain" description="Calponin-homology (CH)" evidence="1">
    <location>
        <begin position="22"/>
        <end position="121"/>
    </location>
</feature>
<keyword evidence="3" id="KW-1185">Reference proteome</keyword>
<dbReference type="EMBL" id="JAPDFW010000073">
    <property type="protein sequence ID" value="KAJ5073681.1"/>
    <property type="molecule type" value="Genomic_DNA"/>
</dbReference>
<dbReference type="Proteomes" id="UP001149090">
    <property type="component" value="Unassembled WGS sequence"/>
</dbReference>
<dbReference type="CDD" id="cd00014">
    <property type="entry name" value="CH_SF"/>
    <property type="match status" value="1"/>
</dbReference>
<dbReference type="OrthoDB" id="21595at2759"/>
<dbReference type="Gene3D" id="1.10.418.10">
    <property type="entry name" value="Calponin-like domain"/>
    <property type="match status" value="1"/>
</dbReference>
<dbReference type="SUPFAM" id="SSF47576">
    <property type="entry name" value="Calponin-homology domain, CH-domain"/>
    <property type="match status" value="1"/>
</dbReference>
<sequence length="543" mass="63585">MWMNTNENFFYQPLDFQTKLTQATKWIQEILEDKKIEEEEIINPNGILLCKLMNKLTYPETTIPKIYQSPNKKQQLDNLSNFRRQLEINFEIETLTVSNTIKLIEKDQKARLDLVTSLYHLQIKTIILSIEKKESEKKKEEDSEPQMFKLPTGLSSSDEDIIELIEKNQKNLTEKNNNKKQLDAIVLLSKKLQEFESKPNAFESPSHVHRKKASLPKIGMEFSPNPFSVDLTENDKNESTDELFALDEIYLSMTPQRWNLHSELNSMKNITDLFELKNQIIINSVVNFARTGKADFVIHLILPQEEKIPQKGYILSLRSKGISLEHNLLGVIVTTDWSPNLKIGLHEPKSKMIHIALDENPDHHFLLMMEDFLQRDTLIETVKIFNETRSQKFPLPKIPLNARESHPNLPKHVSKNLKTLSNMQSVDNKDVYLKNFLKEGKVTFLTGVFFTGKFVPGYIKIRENGFKIGICVDNHYRTIQFQKFQRNLDHFLLRGDQRMMKISPNFQKIDYVLLFCDTLLEMQILENSIHFFWENWKNSSKKK</sequence>
<dbReference type="AlphaFoldDB" id="A0A9Q0LJ90"/>